<dbReference type="AlphaFoldDB" id="K1SWI6"/>
<dbReference type="EMBL" id="AJWZ01006977">
    <property type="protein sequence ID" value="EKC58225.1"/>
    <property type="molecule type" value="Genomic_DNA"/>
</dbReference>
<reference evidence="1" key="1">
    <citation type="journal article" date="2013" name="Environ. Microbiol.">
        <title>Microbiota from the distal guts of lean and obese adolescents exhibit partial functional redundancy besides clear differences in community structure.</title>
        <authorList>
            <person name="Ferrer M."/>
            <person name="Ruiz A."/>
            <person name="Lanza F."/>
            <person name="Haange S.B."/>
            <person name="Oberbach A."/>
            <person name="Till H."/>
            <person name="Bargiela R."/>
            <person name="Campoy C."/>
            <person name="Segura M.T."/>
            <person name="Richter M."/>
            <person name="von Bergen M."/>
            <person name="Seifert J."/>
            <person name="Suarez A."/>
        </authorList>
    </citation>
    <scope>NUCLEOTIDE SEQUENCE</scope>
</reference>
<protein>
    <submittedName>
        <fullName evidence="1">Uncharacterized protein</fullName>
    </submittedName>
</protein>
<gene>
    <name evidence="1" type="ORF">OBE_10120</name>
</gene>
<accession>K1SWI6</accession>
<name>K1SWI6_9ZZZZ</name>
<evidence type="ECO:0000313" key="1">
    <source>
        <dbReference type="EMBL" id="EKC58225.1"/>
    </source>
</evidence>
<comment type="caution">
    <text evidence="1">The sequence shown here is derived from an EMBL/GenBank/DDBJ whole genome shotgun (WGS) entry which is preliminary data.</text>
</comment>
<organism evidence="1">
    <name type="scientific">human gut metagenome</name>
    <dbReference type="NCBI Taxonomy" id="408170"/>
    <lineage>
        <taxon>unclassified sequences</taxon>
        <taxon>metagenomes</taxon>
        <taxon>organismal metagenomes</taxon>
    </lineage>
</organism>
<proteinExistence type="predicted"/>
<sequence length="72" mass="8248">MAYSCFEQIPLSQDFYIDELRDMKEKVNDLLSDSKKVTKSLRKKNEKLGKQLAELATTLVNIDCGVFFDDLG</sequence>
<feature type="non-terminal residue" evidence="1">
    <location>
        <position position="72"/>
    </location>
</feature>